<name>A0A1B7MXU9_9AGAM</name>
<dbReference type="OrthoDB" id="10332314at2759"/>
<keyword evidence="2" id="KW-1185">Reference proteome</keyword>
<proteinExistence type="predicted"/>
<dbReference type="AlphaFoldDB" id="A0A1B7MXU9"/>
<gene>
    <name evidence="1" type="ORF">K503DRAFT_234802</name>
</gene>
<reference evidence="1 2" key="1">
    <citation type="submission" date="2016-06" db="EMBL/GenBank/DDBJ databases">
        <title>Comparative genomics of the ectomycorrhizal sister species Rhizopogon vinicolor and Rhizopogon vesiculosus (Basidiomycota: Boletales) reveals a divergence of the mating type B locus.</title>
        <authorList>
            <consortium name="DOE Joint Genome Institute"/>
            <person name="Mujic A.B."/>
            <person name="Kuo A."/>
            <person name="Tritt A."/>
            <person name="Lipzen A."/>
            <person name="Chen C."/>
            <person name="Johnson J."/>
            <person name="Sharma A."/>
            <person name="Barry K."/>
            <person name="Grigoriev I.V."/>
            <person name="Spatafora J.W."/>
        </authorList>
    </citation>
    <scope>NUCLEOTIDE SEQUENCE [LARGE SCALE GENOMIC DNA]</scope>
    <source>
        <strain evidence="1 2">AM-OR11-026</strain>
    </source>
</reference>
<sequence>MQMRAGLDAFFRNDEMTDVQVVTKRIWSVTRMDDADRQEGAQEGIPGLVNMYTGMDSLESIHEKIRRLQGELMWNMKVHYEY</sequence>
<protein>
    <submittedName>
        <fullName evidence="1">Uncharacterized protein</fullName>
    </submittedName>
</protein>
<evidence type="ECO:0000313" key="2">
    <source>
        <dbReference type="Proteomes" id="UP000092154"/>
    </source>
</evidence>
<dbReference type="EMBL" id="KV448351">
    <property type="protein sequence ID" value="OAX37448.1"/>
    <property type="molecule type" value="Genomic_DNA"/>
</dbReference>
<dbReference type="InParanoid" id="A0A1B7MXU9"/>
<evidence type="ECO:0000313" key="1">
    <source>
        <dbReference type="EMBL" id="OAX37448.1"/>
    </source>
</evidence>
<accession>A0A1B7MXU9</accession>
<organism evidence="1 2">
    <name type="scientific">Rhizopogon vinicolor AM-OR11-026</name>
    <dbReference type="NCBI Taxonomy" id="1314800"/>
    <lineage>
        <taxon>Eukaryota</taxon>
        <taxon>Fungi</taxon>
        <taxon>Dikarya</taxon>
        <taxon>Basidiomycota</taxon>
        <taxon>Agaricomycotina</taxon>
        <taxon>Agaricomycetes</taxon>
        <taxon>Agaricomycetidae</taxon>
        <taxon>Boletales</taxon>
        <taxon>Suillineae</taxon>
        <taxon>Rhizopogonaceae</taxon>
        <taxon>Rhizopogon</taxon>
    </lineage>
</organism>
<dbReference type="Proteomes" id="UP000092154">
    <property type="component" value="Unassembled WGS sequence"/>
</dbReference>